<comment type="subcellular location">
    <subcellularLocation>
        <location evidence="2">Nucleus</location>
    </subcellularLocation>
</comment>
<name>N1R4C1_AEGTA</name>
<evidence type="ECO:0000256" key="1">
    <source>
        <dbReference type="ARBA" id="ARBA00001968"/>
    </source>
</evidence>
<comment type="cofactor">
    <cofactor evidence="1">
        <name>a divalent metal cation</name>
        <dbReference type="ChEBI" id="CHEBI:60240"/>
    </cofactor>
</comment>
<dbReference type="InterPro" id="IPR045249">
    <property type="entry name" value="HARBI1-like"/>
</dbReference>
<dbReference type="SUPFAM" id="SSF51445">
    <property type="entry name" value="(Trans)glycosidases"/>
    <property type="match status" value="1"/>
</dbReference>
<keyword evidence="5" id="KW-0540">Nuclease</keyword>
<dbReference type="Gene3D" id="2.60.40.1180">
    <property type="entry name" value="Golgi alpha-mannosidase II"/>
    <property type="match status" value="1"/>
</dbReference>
<evidence type="ECO:0000256" key="5">
    <source>
        <dbReference type="ARBA" id="ARBA00022722"/>
    </source>
</evidence>
<dbReference type="GO" id="GO:0046872">
    <property type="term" value="F:metal ion binding"/>
    <property type="evidence" value="ECO:0007669"/>
    <property type="project" value="UniProtKB-KW"/>
</dbReference>
<evidence type="ECO:0000313" key="14">
    <source>
        <dbReference type="EnsemblPlants" id="EMT33363"/>
    </source>
</evidence>
<dbReference type="GO" id="GO:0000272">
    <property type="term" value="P:polysaccharide catabolic process"/>
    <property type="evidence" value="ECO:0007669"/>
    <property type="project" value="UniProtKB-ARBA"/>
</dbReference>
<keyword evidence="7 9" id="KW-0378">Hydrolase</keyword>
<dbReference type="GO" id="GO:0005634">
    <property type="term" value="C:nucleus"/>
    <property type="evidence" value="ECO:0007669"/>
    <property type="project" value="UniProtKB-SubCell"/>
</dbReference>
<dbReference type="AlphaFoldDB" id="N1R4C1"/>
<keyword evidence="8" id="KW-0539">Nucleus</keyword>
<dbReference type="PANTHER" id="PTHR22930:SF259">
    <property type="entry name" value="OS08G0106900 PROTEIN"/>
    <property type="match status" value="1"/>
</dbReference>
<evidence type="ECO:0000256" key="4">
    <source>
        <dbReference type="ARBA" id="ARBA00007806"/>
    </source>
</evidence>
<dbReference type="Pfam" id="PF17137">
    <property type="entry name" value="DUF5110"/>
    <property type="match status" value="1"/>
</dbReference>
<evidence type="ECO:0000259" key="13">
    <source>
        <dbReference type="Pfam" id="PF26138"/>
    </source>
</evidence>
<dbReference type="InterPro" id="IPR027806">
    <property type="entry name" value="HARBI1_dom"/>
</dbReference>
<dbReference type="Pfam" id="PF01055">
    <property type="entry name" value="Glyco_hydro_31_2nd"/>
    <property type="match status" value="1"/>
</dbReference>
<proteinExistence type="inferred from homology"/>
<keyword evidence="9" id="KW-0326">Glycosidase</keyword>
<sequence>MADPCLSWLTFPSFLQMWRQRLGINNVVISDQGLSGQPLSGPDIGGFAGNATPRLFGRWMGVGALFPFSRGHSEAGTVDHEPWSFGEEVMDARMRLIIQAAALISVIQAWVMFMHQRAVRHAGRPLIHYGPLFPREQERIQNLNYIYNCNDVEALWMLRMKRAPFSMLVETFRSRGLLQDSINTSVEEQVAMFLHVVGHNQRFRVIHNTFRRSMETISRYFKQDCIGAIDGTHVTARVPRSQFAAYRGRKHYTSQNVLAAVDFDLKFTYVLAGWEGSAHDANILTDSMSRPDGINIPDGKFYLGDAGYACRPGILPPFRKTRYHLNELSGRNFPRTAQELFNIRHSSLRVTVDRAFGALKNRFKILDQKPFHPYSTQVKLVLACCILHNWILQWGFDEHVPEEEEVEPDDVVSSGHSVEAFDNDAWKNKRLEWEEAMWLNRDPQDTELRKIETTFLLGPLLVCASTLPDKGAHECAHKLPNGIWLPFDFGDSHPDLPVLYLRGGAILPVGLPIQHVGEASLGDDLSLLVALDENGKAEGVLFEDAGDGYGFTQGDYLLTYYVAEVHSSVVSVKVLKTEGSLKRPKRNLNISILLGGGAMISSRGVDGEEVHFTMPSEFEVSSLVATSELDLKERLETIRPIPDMDEPSGQEGTELSKTLIVLKSGDWFLKIVPWIGGRIISMTHVPSDSQWLHSRIEIHGYEEYSGTEYRSAGCIEEYKIVRGHLEQSCVEESKVCLEGDIGGGLVLQRHISILTDNPKIVQIDSSIEARSVGPGSGGFSRLVCLRVRHTFTLLHPTEVVVAFTAINGSKQEISLDSGEVMLEGGLRPNGEWTLVDRCSGLSMVNRFDHRQVSKCLVHWGTSDLNMELWSDERPVSKDTPLRICHQYEVTQT</sequence>
<organism evidence="14">
    <name type="scientific">Aegilops tauschii</name>
    <name type="common">Tausch's goatgrass</name>
    <name type="synonym">Aegilops squarrosa</name>
    <dbReference type="NCBI Taxonomy" id="37682"/>
    <lineage>
        <taxon>Eukaryota</taxon>
        <taxon>Viridiplantae</taxon>
        <taxon>Streptophyta</taxon>
        <taxon>Embryophyta</taxon>
        <taxon>Tracheophyta</taxon>
        <taxon>Spermatophyta</taxon>
        <taxon>Magnoliopsida</taxon>
        <taxon>Liliopsida</taxon>
        <taxon>Poales</taxon>
        <taxon>Poaceae</taxon>
        <taxon>BOP clade</taxon>
        <taxon>Pooideae</taxon>
        <taxon>Triticodae</taxon>
        <taxon>Triticeae</taxon>
        <taxon>Triticinae</taxon>
        <taxon>Aegilops</taxon>
    </lineage>
</organism>
<evidence type="ECO:0000256" key="7">
    <source>
        <dbReference type="ARBA" id="ARBA00022801"/>
    </source>
</evidence>
<reference evidence="14" key="1">
    <citation type="submission" date="2015-06" db="UniProtKB">
        <authorList>
            <consortium name="EnsemblPlants"/>
        </authorList>
    </citation>
    <scope>IDENTIFICATION</scope>
</reference>
<feature type="domain" description="DDE Tnp4" evidence="11">
    <location>
        <begin position="229"/>
        <end position="389"/>
    </location>
</feature>
<dbReference type="PANTHER" id="PTHR22930">
    <property type="match status" value="1"/>
</dbReference>
<dbReference type="InterPro" id="IPR000322">
    <property type="entry name" value="Glyco_hydro_31_TIM"/>
</dbReference>
<dbReference type="Pfam" id="PF26138">
    <property type="entry name" value="DUF8040"/>
    <property type="match status" value="1"/>
</dbReference>
<dbReference type="GO" id="GO:0004518">
    <property type="term" value="F:nuclease activity"/>
    <property type="evidence" value="ECO:0007669"/>
    <property type="project" value="UniProtKB-KW"/>
</dbReference>
<evidence type="ECO:0000259" key="12">
    <source>
        <dbReference type="Pfam" id="PF17137"/>
    </source>
</evidence>
<keyword evidence="6" id="KW-0479">Metal-binding</keyword>
<evidence type="ECO:0000256" key="6">
    <source>
        <dbReference type="ARBA" id="ARBA00022723"/>
    </source>
</evidence>
<dbReference type="Gene3D" id="3.20.20.80">
    <property type="entry name" value="Glycosidases"/>
    <property type="match status" value="1"/>
</dbReference>
<dbReference type="InterPro" id="IPR013780">
    <property type="entry name" value="Glyco_hydro_b"/>
</dbReference>
<dbReference type="GO" id="GO:0004553">
    <property type="term" value="F:hydrolase activity, hydrolyzing O-glycosyl compounds"/>
    <property type="evidence" value="ECO:0007669"/>
    <property type="project" value="InterPro"/>
</dbReference>
<feature type="domain" description="DUF8040" evidence="13">
    <location>
        <begin position="146"/>
        <end position="223"/>
    </location>
</feature>
<feature type="domain" description="DUF5110" evidence="12">
    <location>
        <begin position="525"/>
        <end position="593"/>
    </location>
</feature>
<evidence type="ECO:0000259" key="10">
    <source>
        <dbReference type="Pfam" id="PF01055"/>
    </source>
</evidence>
<comment type="similarity">
    <text evidence="3">Belongs to the HARBI1 family.</text>
</comment>
<accession>N1R4C1</accession>
<feature type="domain" description="Glycoside hydrolase family 31 TIM barrel" evidence="10">
    <location>
        <begin position="32"/>
        <end position="94"/>
    </location>
</feature>
<comment type="similarity">
    <text evidence="4 9">Belongs to the glycosyl hydrolase 31 family.</text>
</comment>
<evidence type="ECO:0000256" key="3">
    <source>
        <dbReference type="ARBA" id="ARBA00006958"/>
    </source>
</evidence>
<evidence type="ECO:0000259" key="11">
    <source>
        <dbReference type="Pfam" id="PF13359"/>
    </source>
</evidence>
<dbReference type="EnsemblPlants" id="EMT33363">
    <property type="protein sequence ID" value="EMT33363"/>
    <property type="gene ID" value="F775_00439"/>
</dbReference>
<dbReference type="InterPro" id="IPR033403">
    <property type="entry name" value="DUF5110"/>
</dbReference>
<evidence type="ECO:0000256" key="8">
    <source>
        <dbReference type="ARBA" id="ARBA00023242"/>
    </source>
</evidence>
<evidence type="ECO:0000256" key="9">
    <source>
        <dbReference type="RuleBase" id="RU361185"/>
    </source>
</evidence>
<protein>
    <submittedName>
        <fullName evidence="14">Putative nuclease HARBI1</fullName>
    </submittedName>
</protein>
<dbReference type="InterPro" id="IPR017853">
    <property type="entry name" value="GH"/>
</dbReference>
<dbReference type="Pfam" id="PF13359">
    <property type="entry name" value="DDE_Tnp_4"/>
    <property type="match status" value="1"/>
</dbReference>
<dbReference type="ExpressionAtlas" id="N1R4C1">
    <property type="expression patterns" value="baseline"/>
</dbReference>
<dbReference type="InterPro" id="IPR058353">
    <property type="entry name" value="DUF8040"/>
</dbReference>
<evidence type="ECO:0000256" key="2">
    <source>
        <dbReference type="ARBA" id="ARBA00004123"/>
    </source>
</evidence>